<evidence type="ECO:0000313" key="3">
    <source>
        <dbReference type="EMBL" id="MFC7704411.1"/>
    </source>
</evidence>
<proteinExistence type="inferred from homology"/>
<dbReference type="InterPro" id="IPR014748">
    <property type="entry name" value="Enoyl-CoA_hydra_C"/>
</dbReference>
<accession>A0ABW2ULM1</accession>
<dbReference type="Pfam" id="PF00378">
    <property type="entry name" value="ECH_1"/>
    <property type="match status" value="1"/>
</dbReference>
<evidence type="ECO:0000313" key="4">
    <source>
        <dbReference type="Proteomes" id="UP001596516"/>
    </source>
</evidence>
<protein>
    <submittedName>
        <fullName evidence="3">Crotonase/enoyl-CoA hydratase family protein</fullName>
    </submittedName>
</protein>
<comment type="similarity">
    <text evidence="1">Belongs to the enoyl-CoA hydratase/isomerase family.</text>
</comment>
<dbReference type="PANTHER" id="PTHR11941">
    <property type="entry name" value="ENOYL-COA HYDRATASE-RELATED"/>
    <property type="match status" value="1"/>
</dbReference>
<gene>
    <name evidence="3" type="ORF">ACFQXB_09405</name>
</gene>
<dbReference type="PANTHER" id="PTHR11941:SF54">
    <property type="entry name" value="ENOYL-COA HYDRATASE, MITOCHONDRIAL"/>
    <property type="match status" value="1"/>
</dbReference>
<dbReference type="Gene3D" id="1.10.12.10">
    <property type="entry name" value="Lyase 2-enoyl-coa Hydratase, Chain A, domain 2"/>
    <property type="match status" value="1"/>
</dbReference>
<keyword evidence="2" id="KW-0456">Lyase</keyword>
<dbReference type="EMBL" id="JBHTFQ010000004">
    <property type="protein sequence ID" value="MFC7704411.1"/>
    <property type="molecule type" value="Genomic_DNA"/>
</dbReference>
<dbReference type="NCBIfam" id="NF006013">
    <property type="entry name" value="PRK08150.1"/>
    <property type="match status" value="1"/>
</dbReference>
<evidence type="ECO:0000256" key="2">
    <source>
        <dbReference type="ARBA" id="ARBA00023239"/>
    </source>
</evidence>
<evidence type="ECO:0000256" key="1">
    <source>
        <dbReference type="ARBA" id="ARBA00005254"/>
    </source>
</evidence>
<dbReference type="Gene3D" id="3.90.226.10">
    <property type="entry name" value="2-enoyl-CoA Hydratase, Chain A, domain 1"/>
    <property type="match status" value="1"/>
</dbReference>
<dbReference type="InterPro" id="IPR029045">
    <property type="entry name" value="ClpP/crotonase-like_dom_sf"/>
</dbReference>
<sequence>MEGTGTEALITYELRGPVALIGLNRPDKRNAISDRVIEAFAEAVRRAETEARAAVIHGHGKHFCAGLDLGEHVTKTPIQGVRGSRRWHEVFAMIERGTIPYVAALHGAVVGGGLELAASTHIRVADATTFFALPEGQRGIFVGGGGAVRIARLMGAARMGDLMLTGRVATAEEGERWGLVQYLAPAGGALDRALELANIAASNAELSNYAILNALPRIQDMSSEDGLFVESIMSALTSATPEAAERLRAFLEKRARPLDIPKGVAHG</sequence>
<comment type="caution">
    <text evidence="3">The sequence shown here is derived from an EMBL/GenBank/DDBJ whole genome shotgun (WGS) entry which is preliminary data.</text>
</comment>
<dbReference type="SUPFAM" id="SSF52096">
    <property type="entry name" value="ClpP/crotonase"/>
    <property type="match status" value="1"/>
</dbReference>
<dbReference type="InterPro" id="IPR001753">
    <property type="entry name" value="Enoyl-CoA_hydra/iso"/>
</dbReference>
<organism evidence="3 4">
    <name type="scientific">Plastorhodobacter daqingensis</name>
    <dbReference type="NCBI Taxonomy" id="1387281"/>
    <lineage>
        <taxon>Bacteria</taxon>
        <taxon>Pseudomonadati</taxon>
        <taxon>Pseudomonadota</taxon>
        <taxon>Alphaproteobacteria</taxon>
        <taxon>Rhodobacterales</taxon>
        <taxon>Paracoccaceae</taxon>
        <taxon>Plastorhodobacter</taxon>
    </lineage>
</organism>
<name>A0ABW2ULM1_9RHOB</name>
<keyword evidence="4" id="KW-1185">Reference proteome</keyword>
<dbReference type="Proteomes" id="UP001596516">
    <property type="component" value="Unassembled WGS sequence"/>
</dbReference>
<reference evidence="4" key="1">
    <citation type="journal article" date="2019" name="Int. J. Syst. Evol. Microbiol.">
        <title>The Global Catalogue of Microorganisms (GCM) 10K type strain sequencing project: providing services to taxonomists for standard genome sequencing and annotation.</title>
        <authorList>
            <consortium name="The Broad Institute Genomics Platform"/>
            <consortium name="The Broad Institute Genome Sequencing Center for Infectious Disease"/>
            <person name="Wu L."/>
            <person name="Ma J."/>
        </authorList>
    </citation>
    <scope>NUCLEOTIDE SEQUENCE [LARGE SCALE GENOMIC DNA]</scope>
    <source>
        <strain evidence="4">CGMCC 1.12750</strain>
    </source>
</reference>
<dbReference type="CDD" id="cd06558">
    <property type="entry name" value="crotonase-like"/>
    <property type="match status" value="1"/>
</dbReference>
<dbReference type="RefSeq" id="WP_377402634.1">
    <property type="nucleotide sequence ID" value="NZ_JBHTFQ010000004.1"/>
</dbReference>